<dbReference type="KEGG" id="arac:E0W69_009095"/>
<evidence type="ECO:0000313" key="1">
    <source>
        <dbReference type="EMBL" id="QES88801.1"/>
    </source>
</evidence>
<organism evidence="1 2">
    <name type="scientific">Rhizosphaericola mali</name>
    <dbReference type="NCBI Taxonomy" id="2545455"/>
    <lineage>
        <taxon>Bacteria</taxon>
        <taxon>Pseudomonadati</taxon>
        <taxon>Bacteroidota</taxon>
        <taxon>Chitinophagia</taxon>
        <taxon>Chitinophagales</taxon>
        <taxon>Chitinophagaceae</taxon>
        <taxon>Rhizosphaericola</taxon>
    </lineage>
</organism>
<dbReference type="EMBL" id="CP044016">
    <property type="protein sequence ID" value="QES88801.1"/>
    <property type="molecule type" value="Genomic_DNA"/>
</dbReference>
<dbReference type="AlphaFoldDB" id="A0A5P2GB68"/>
<dbReference type="OrthoDB" id="691503at2"/>
<dbReference type="SUPFAM" id="SSF51126">
    <property type="entry name" value="Pectin lyase-like"/>
    <property type="match status" value="1"/>
</dbReference>
<dbReference type="RefSeq" id="WP_131329749.1">
    <property type="nucleotide sequence ID" value="NZ_CP044016.1"/>
</dbReference>
<proteinExistence type="predicted"/>
<keyword evidence="2" id="KW-1185">Reference proteome</keyword>
<gene>
    <name evidence="1" type="ORF">E0W69_009095</name>
</gene>
<dbReference type="Proteomes" id="UP000292424">
    <property type="component" value="Chromosome"/>
</dbReference>
<name>A0A5P2GB68_9BACT</name>
<sequence>MSSGKSLSYTVDIATDSTFATVNFTAVTDSLQLTVTDDSLKIKTHYYARVKANATSTQPESNYLRTSSYFQITGLQLFWAVRDNELKENSVVLRFVPTTGLSSIVLSHKDASDSTISLSATDVNAGLKSITGLLAATSYTANLYLGTRNVGTITFTTLAKTNYSIILNPSDDLASTIAAASNNAIIGLNPGTYSITTLATFITQKTITLKSTSGNPTDTKVNIKELDLEGTGAGLILSGLEIDGTSGGASYIVNLIGSQATNASAAIFTTISIDNCTIHGAANCLVRGDRGTTANTQQIGTITINNSLIYDIGSNGSSSYYLFNFTKLQFTAINITKSTLYNCGPGLVIASTVLTGTPPSVTIDHTTLNGWGGAAKYLLLDANTNPVNFTLKNSIFANSPKSGTVVAAALRSSGSGATTSIANCNYFGLLSALSGGTSLTFPTTVSMSSNQSVNLGWTSTTTDFTLPAISTLRAAADDGKSIGDPRWTY</sequence>
<dbReference type="InterPro" id="IPR011050">
    <property type="entry name" value="Pectin_lyase_fold/virulence"/>
</dbReference>
<accession>A0A5P2GB68</accession>
<evidence type="ECO:0000313" key="2">
    <source>
        <dbReference type="Proteomes" id="UP000292424"/>
    </source>
</evidence>
<reference evidence="1 2" key="1">
    <citation type="submission" date="2019-09" db="EMBL/GenBank/DDBJ databases">
        <title>Complete genome sequence of Arachidicoccus sp. B3-10 isolated from apple orchard soil.</title>
        <authorList>
            <person name="Kim H.S."/>
            <person name="Han K.-I."/>
            <person name="Suh M.K."/>
            <person name="Lee K.C."/>
            <person name="Eom M.K."/>
            <person name="Kim J.-S."/>
            <person name="Kang S.W."/>
            <person name="Sin Y."/>
            <person name="Lee J.-S."/>
        </authorList>
    </citation>
    <scope>NUCLEOTIDE SEQUENCE [LARGE SCALE GENOMIC DNA]</scope>
    <source>
        <strain evidence="1 2">B3-10</strain>
    </source>
</reference>
<protein>
    <submittedName>
        <fullName evidence="1">DUF4957 domain-containing protein</fullName>
    </submittedName>
</protein>